<evidence type="ECO:0008006" key="3">
    <source>
        <dbReference type="Google" id="ProtNLM"/>
    </source>
</evidence>
<evidence type="ECO:0000313" key="1">
    <source>
        <dbReference type="EMBL" id="MDE8648081.1"/>
    </source>
</evidence>
<gene>
    <name evidence="1" type="ORF">PXH69_24180</name>
</gene>
<accession>A0AAW6LS50</accession>
<name>A0AAW6LS50_RHOSG</name>
<protein>
    <recommendedName>
        <fullName evidence="3">Phage tail protein</fullName>
    </recommendedName>
</protein>
<dbReference type="RefSeq" id="WP_275232318.1">
    <property type="nucleotide sequence ID" value="NZ_JARDXE010000017.1"/>
</dbReference>
<sequence>MMFTNGDSVTILRSGGRNRFGDTEYEESHQIHNVGIHYSDGRKVKSNDDESEAEFRDTFVTDITLFCPTGSNIEVTDKVELPDGSICRVTRKPFPFKSPISGWAPGMTVMLRLIEG</sequence>
<dbReference type="EMBL" id="JARDXE010000017">
    <property type="protein sequence ID" value="MDE8648081.1"/>
    <property type="molecule type" value="Genomic_DNA"/>
</dbReference>
<comment type="caution">
    <text evidence="1">The sequence shown here is derived from an EMBL/GenBank/DDBJ whole genome shotgun (WGS) entry which is preliminary data.</text>
</comment>
<dbReference type="AlphaFoldDB" id="A0AAW6LS50"/>
<proteinExistence type="predicted"/>
<reference evidence="1" key="1">
    <citation type="submission" date="2023-02" db="EMBL/GenBank/DDBJ databases">
        <title>A novel hydrolase synthesized by Rhodococcus erythropolis HQ is responsible for the detoxification of Zearalenone.</title>
        <authorList>
            <person name="Hu J."/>
            <person name="Xu J."/>
        </authorList>
    </citation>
    <scope>NUCLEOTIDE SEQUENCE</scope>
    <source>
        <strain evidence="1">HQ</strain>
    </source>
</reference>
<dbReference type="Proteomes" id="UP001217325">
    <property type="component" value="Unassembled WGS sequence"/>
</dbReference>
<evidence type="ECO:0000313" key="2">
    <source>
        <dbReference type="Proteomes" id="UP001217325"/>
    </source>
</evidence>
<organism evidence="1 2">
    <name type="scientific">Rhodococcus qingshengii</name>
    <dbReference type="NCBI Taxonomy" id="334542"/>
    <lineage>
        <taxon>Bacteria</taxon>
        <taxon>Bacillati</taxon>
        <taxon>Actinomycetota</taxon>
        <taxon>Actinomycetes</taxon>
        <taxon>Mycobacteriales</taxon>
        <taxon>Nocardiaceae</taxon>
        <taxon>Rhodococcus</taxon>
        <taxon>Rhodococcus erythropolis group</taxon>
    </lineage>
</organism>